<organism evidence="1 2">
    <name type="scientific">[Mycobacterium] wendilense</name>
    <dbReference type="NCBI Taxonomy" id="3064284"/>
    <lineage>
        <taxon>Bacteria</taxon>
        <taxon>Bacillati</taxon>
        <taxon>Actinomycetota</taxon>
        <taxon>Actinomycetes</taxon>
        <taxon>Mycobacteriales</taxon>
        <taxon>Mycobacteriaceae</taxon>
        <taxon>Mycolicibacter</taxon>
    </lineage>
</organism>
<reference evidence="1 2" key="1">
    <citation type="submission" date="2023-08" db="EMBL/GenBank/DDBJ databases">
        <authorList>
            <person name="Folkvardsen B D."/>
            <person name="Norman A."/>
        </authorList>
    </citation>
    <scope>NUCLEOTIDE SEQUENCE [LARGE SCALE GENOMIC DNA]</scope>
    <source>
        <strain evidence="1 2">Mu0050</strain>
    </source>
</reference>
<dbReference type="EMBL" id="OY726395">
    <property type="protein sequence ID" value="CAJ1586389.1"/>
    <property type="molecule type" value="Genomic_DNA"/>
</dbReference>
<dbReference type="RefSeq" id="WP_316512391.1">
    <property type="nucleotide sequence ID" value="NZ_OY726395.1"/>
</dbReference>
<dbReference type="GO" id="GO:0016301">
    <property type="term" value="F:kinase activity"/>
    <property type="evidence" value="ECO:0007669"/>
    <property type="project" value="UniProtKB-KW"/>
</dbReference>
<sequence length="360" mass="37297">MGPLLVDEAVLRRARGRVDAAEELITGRAALLGLVSRGRVSAGGATRLLRTIDGWCALTLSRDDDLACVPALLESDDGAGWPDIEAWAAGRTAEQVRDRARLLDLPVAVLGEAEATEPRPRRIGAPGPPREPAGLLVVDLTSMWAGPLCAQLLARAGAVVVKVESPRRPDGTRAGDPRFFDWMNAGKLSYTADFDRDRAALRALLTAADIVLESSRPAALTGRGLGPHELSAGPGRVWIRITGHGAEGVNAGRVAFGDDAAVAGALVCHDAHGPVFLADAVADPLTGIEAYVAVTDALRRGGGELVEVSMAAVAAGHRPAEPAQVTVTPRPPRLAGPAAPLGADNAAVDRMVGEKLGTPC</sequence>
<dbReference type="PANTHER" id="PTHR48228:SF5">
    <property type="entry name" value="ALPHA-METHYLACYL-COA RACEMASE"/>
    <property type="match status" value="1"/>
</dbReference>
<keyword evidence="1" id="KW-0418">Kinase</keyword>
<keyword evidence="2" id="KW-1185">Reference proteome</keyword>
<dbReference type="Gene3D" id="3.40.50.10540">
    <property type="entry name" value="Crotonobetainyl-coa:carnitine coa-transferase, domain 1"/>
    <property type="match status" value="1"/>
</dbReference>
<keyword evidence="1" id="KW-0808">Transferase</keyword>
<evidence type="ECO:0000313" key="1">
    <source>
        <dbReference type="EMBL" id="CAJ1586389.1"/>
    </source>
</evidence>
<accession>A0ABN9PAZ6</accession>
<evidence type="ECO:0000313" key="2">
    <source>
        <dbReference type="Proteomes" id="UP001190466"/>
    </source>
</evidence>
<dbReference type="InterPro" id="IPR023606">
    <property type="entry name" value="CoA-Trfase_III_dom_1_sf"/>
</dbReference>
<proteinExistence type="predicted"/>
<protein>
    <submittedName>
        <fullName evidence="1">CoA transferase</fullName>
    </submittedName>
</protein>
<gene>
    <name evidence="1" type="ORF">MU0050_004248</name>
</gene>
<dbReference type="PANTHER" id="PTHR48228">
    <property type="entry name" value="SUCCINYL-COA--D-CITRAMALATE COA-TRANSFERASE"/>
    <property type="match status" value="1"/>
</dbReference>
<dbReference type="InterPro" id="IPR003673">
    <property type="entry name" value="CoA-Trfase_fam_III"/>
</dbReference>
<dbReference type="SUPFAM" id="SSF89796">
    <property type="entry name" value="CoA-transferase family III (CaiB/BaiF)"/>
    <property type="match status" value="1"/>
</dbReference>
<dbReference type="InterPro" id="IPR050509">
    <property type="entry name" value="CoA-transferase_III"/>
</dbReference>
<dbReference type="Pfam" id="PF02515">
    <property type="entry name" value="CoA_transf_3"/>
    <property type="match status" value="1"/>
</dbReference>
<dbReference type="Proteomes" id="UP001190466">
    <property type="component" value="Chromosome"/>
</dbReference>
<name>A0ABN9PAZ6_9MYCO</name>